<evidence type="ECO:0000313" key="5">
    <source>
        <dbReference type="Proteomes" id="UP000829354"/>
    </source>
</evidence>
<evidence type="ECO:0000313" key="3">
    <source>
        <dbReference type="EMBL" id="UMM12205.1"/>
    </source>
</evidence>
<dbReference type="EMBL" id="CP092620">
    <property type="protein sequence ID" value="UMM12205.1"/>
    <property type="molecule type" value="Genomic_DNA"/>
</dbReference>
<dbReference type="Proteomes" id="UP000829354">
    <property type="component" value="Chromosome I"/>
</dbReference>
<feature type="region of interest" description="Disordered" evidence="1">
    <location>
        <begin position="1"/>
        <end position="62"/>
    </location>
</feature>
<evidence type="ECO:0000256" key="1">
    <source>
        <dbReference type="SAM" id="MobiDB-lite"/>
    </source>
</evidence>
<keyword evidence="5" id="KW-1185">Reference proteome</keyword>
<reference evidence="3 5" key="1">
    <citation type="submission" date="2022-04" db="EMBL/GenBank/DDBJ databases">
        <title>Chromosome-level reference genomes for two strains of Caenorhabditis briggsae: an improved platform for comparative genomics.</title>
        <authorList>
            <person name="Stevens L."/>
            <person name="Andersen E."/>
        </authorList>
    </citation>
    <scope>NUCLEOTIDE SEQUENCE [LARGE SCALE GENOMIC DNA]</scope>
    <source>
        <strain evidence="3">VX34</strain>
        <tissue evidence="3">Whole-organism</tissue>
    </source>
</reference>
<sequence>MSTPVRPKPYSLRTDRSYRTSVIRGPTGERRKRVASPIRYSPISRVAPSELANAPKAKRTRKARLSLDRFNAYTDISPRPEGVSHPSPHLRENMPIPRLQFDNEDFMDMYADENSNDTPTRHRPDSVAFLSQCLSDALRSVITEPPLKCPYISPRLSTLRPRSHLRTPEYCYSRKTTAANIPKMLVADKEN</sequence>
<evidence type="ECO:0000313" key="2">
    <source>
        <dbReference type="EMBL" id="ULU11246.1"/>
    </source>
</evidence>
<reference evidence="2 4" key="2">
    <citation type="submission" date="2022-05" db="EMBL/GenBank/DDBJ databases">
        <title>Chromosome-level reference genomes for two strains of Caenorhabditis briggsae: an improved platform for comparative genomics.</title>
        <authorList>
            <person name="Stevens L."/>
            <person name="Andersen E.C."/>
        </authorList>
    </citation>
    <scope>NUCLEOTIDE SEQUENCE [LARGE SCALE GENOMIC DNA]</scope>
    <source>
        <strain evidence="2">QX1410_ONT</strain>
        <tissue evidence="2">Whole-organism</tissue>
    </source>
</reference>
<organism evidence="3 5">
    <name type="scientific">Caenorhabditis briggsae</name>
    <dbReference type="NCBI Taxonomy" id="6238"/>
    <lineage>
        <taxon>Eukaryota</taxon>
        <taxon>Metazoa</taxon>
        <taxon>Ecdysozoa</taxon>
        <taxon>Nematoda</taxon>
        <taxon>Chromadorea</taxon>
        <taxon>Rhabditida</taxon>
        <taxon>Rhabditina</taxon>
        <taxon>Rhabditomorpha</taxon>
        <taxon>Rhabditoidea</taxon>
        <taxon>Rhabditidae</taxon>
        <taxon>Peloderinae</taxon>
        <taxon>Caenorhabditis</taxon>
    </lineage>
</organism>
<evidence type="ECO:0000313" key="4">
    <source>
        <dbReference type="Proteomes" id="UP000827892"/>
    </source>
</evidence>
<gene>
    <name evidence="2" type="ORF">L3Y34_015020</name>
    <name evidence="3" type="ORF">L5515_001101</name>
</gene>
<proteinExistence type="predicted"/>
<accession>A0AAE9J2E3</accession>
<feature type="region of interest" description="Disordered" evidence="1">
    <location>
        <begin position="76"/>
        <end position="95"/>
    </location>
</feature>
<dbReference type="EMBL" id="CP090891">
    <property type="protein sequence ID" value="ULU11246.1"/>
    <property type="molecule type" value="Genomic_DNA"/>
</dbReference>
<dbReference type="AlphaFoldDB" id="A0AAE9J2E3"/>
<dbReference type="Proteomes" id="UP000827892">
    <property type="component" value="Chromosome I"/>
</dbReference>
<dbReference type="OMA" id="PHTHILN"/>
<name>A0AAE9J2E3_CAEBR</name>
<protein>
    <submittedName>
        <fullName evidence="3">Uncharacterized protein</fullName>
    </submittedName>
</protein>